<dbReference type="InterPro" id="IPR036397">
    <property type="entry name" value="RNaseH_sf"/>
</dbReference>
<name>A0ABR2C8C8_9ROSI</name>
<dbReference type="InterPro" id="IPR012337">
    <property type="entry name" value="RNaseH-like_sf"/>
</dbReference>
<reference evidence="2 3" key="1">
    <citation type="journal article" date="2024" name="G3 (Bethesda)">
        <title>Genome assembly of Hibiscus sabdariffa L. provides insights into metabolisms of medicinal natural products.</title>
        <authorList>
            <person name="Kim T."/>
        </authorList>
    </citation>
    <scope>NUCLEOTIDE SEQUENCE [LARGE SCALE GENOMIC DNA]</scope>
    <source>
        <strain evidence="2">TK-2024</strain>
        <tissue evidence="2">Old leaves</tissue>
    </source>
</reference>
<feature type="domain" description="RNase H type-1" evidence="1">
    <location>
        <begin position="40"/>
        <end position="118"/>
    </location>
</feature>
<protein>
    <recommendedName>
        <fullName evidence="1">RNase H type-1 domain-containing protein</fullName>
    </recommendedName>
</protein>
<dbReference type="PANTHER" id="PTHR47723:SF13">
    <property type="entry name" value="PUTATIVE-RELATED"/>
    <property type="match status" value="1"/>
</dbReference>
<proteinExistence type="predicted"/>
<organism evidence="2 3">
    <name type="scientific">Hibiscus sabdariffa</name>
    <name type="common">roselle</name>
    <dbReference type="NCBI Taxonomy" id="183260"/>
    <lineage>
        <taxon>Eukaryota</taxon>
        <taxon>Viridiplantae</taxon>
        <taxon>Streptophyta</taxon>
        <taxon>Embryophyta</taxon>
        <taxon>Tracheophyta</taxon>
        <taxon>Spermatophyta</taxon>
        <taxon>Magnoliopsida</taxon>
        <taxon>eudicotyledons</taxon>
        <taxon>Gunneridae</taxon>
        <taxon>Pentapetalae</taxon>
        <taxon>rosids</taxon>
        <taxon>malvids</taxon>
        <taxon>Malvales</taxon>
        <taxon>Malvaceae</taxon>
        <taxon>Malvoideae</taxon>
        <taxon>Hibiscus</taxon>
    </lineage>
</organism>
<dbReference type="InterPro" id="IPR044730">
    <property type="entry name" value="RNase_H-like_dom_plant"/>
</dbReference>
<evidence type="ECO:0000313" key="3">
    <source>
        <dbReference type="Proteomes" id="UP001472677"/>
    </source>
</evidence>
<evidence type="ECO:0000313" key="2">
    <source>
        <dbReference type="EMBL" id="KAK8515673.1"/>
    </source>
</evidence>
<dbReference type="CDD" id="cd06222">
    <property type="entry name" value="RNase_H_like"/>
    <property type="match status" value="1"/>
</dbReference>
<dbReference type="InterPro" id="IPR002156">
    <property type="entry name" value="RNaseH_domain"/>
</dbReference>
<dbReference type="Pfam" id="PF13456">
    <property type="entry name" value="RVT_3"/>
    <property type="match status" value="1"/>
</dbReference>
<evidence type="ECO:0000259" key="1">
    <source>
        <dbReference type="Pfam" id="PF13456"/>
    </source>
</evidence>
<dbReference type="PANTHER" id="PTHR47723">
    <property type="entry name" value="OS05G0353850 PROTEIN"/>
    <property type="match status" value="1"/>
</dbReference>
<dbReference type="EMBL" id="JBBPBM010000063">
    <property type="protein sequence ID" value="KAK8515673.1"/>
    <property type="molecule type" value="Genomic_DNA"/>
</dbReference>
<sequence>MQQEVVFICPSLAVGCSLRGTDDGEPAHWSKLPWGRYKLNSDGAVAHGSDMTACGGTVCDEEGSWFLNFFRKLVVYSVSGAELWGLYEGLLAAWSIGIRYLLIESDSLEAVNILNNRNGLTIVLYIVEIMTRL</sequence>
<dbReference type="Gene3D" id="3.30.420.10">
    <property type="entry name" value="Ribonuclease H-like superfamily/Ribonuclease H"/>
    <property type="match status" value="1"/>
</dbReference>
<dbReference type="SUPFAM" id="SSF53098">
    <property type="entry name" value="Ribonuclease H-like"/>
    <property type="match status" value="1"/>
</dbReference>
<accession>A0ABR2C8C8</accession>
<keyword evidence="3" id="KW-1185">Reference proteome</keyword>
<comment type="caution">
    <text evidence="2">The sequence shown here is derived from an EMBL/GenBank/DDBJ whole genome shotgun (WGS) entry which is preliminary data.</text>
</comment>
<dbReference type="InterPro" id="IPR053151">
    <property type="entry name" value="RNase_H-like"/>
</dbReference>
<gene>
    <name evidence="2" type="ORF">V6N12_075701</name>
</gene>
<dbReference type="Proteomes" id="UP001472677">
    <property type="component" value="Unassembled WGS sequence"/>
</dbReference>